<dbReference type="Pfam" id="PF00295">
    <property type="entry name" value="Glyco_hydro_28"/>
    <property type="match status" value="1"/>
</dbReference>
<reference evidence="10 11" key="1">
    <citation type="journal article" date="2021" name="Nat. Commun.">
        <title>Incipient diploidization of the medicinal plant Perilla within 10,000 years.</title>
        <authorList>
            <person name="Zhang Y."/>
            <person name="Shen Q."/>
            <person name="Leng L."/>
            <person name="Zhang D."/>
            <person name="Chen S."/>
            <person name="Shi Y."/>
            <person name="Ning Z."/>
            <person name="Chen S."/>
        </authorList>
    </citation>
    <scope>NUCLEOTIDE SEQUENCE [LARGE SCALE GENOMIC DNA]</scope>
    <source>
        <strain evidence="11">cv. PC099</strain>
    </source>
</reference>
<dbReference type="AlphaFoldDB" id="A0AAD4IPY8"/>
<feature type="non-terminal residue" evidence="10">
    <location>
        <position position="1"/>
    </location>
</feature>
<dbReference type="SMART" id="SM00710">
    <property type="entry name" value="PbH1"/>
    <property type="match status" value="5"/>
</dbReference>
<evidence type="ECO:0000256" key="6">
    <source>
        <dbReference type="ARBA" id="ARBA00023295"/>
    </source>
</evidence>
<gene>
    <name evidence="10" type="ORF">C2S53_001765</name>
</gene>
<dbReference type="PROSITE" id="PS00502">
    <property type="entry name" value="POLYGALACTURONASE"/>
    <property type="match status" value="1"/>
</dbReference>
<dbReference type="Gene3D" id="2.160.20.10">
    <property type="entry name" value="Single-stranded right-handed beta-helix, Pectin lyase-like"/>
    <property type="match status" value="1"/>
</dbReference>
<protein>
    <recommendedName>
        <fullName evidence="12">Polygalacturonase</fullName>
    </recommendedName>
</protein>
<keyword evidence="7" id="KW-0961">Cell wall biogenesis/degradation</keyword>
<sequence>AFESTWAAACQNDVSHSVKISLSHGKTFLISPIEFEGPCKCDNITFEILGSIVAQPKSAWQNTNKGAWLKFQGVDHLSIVGNDLGLVDGQGDSWWNLAMLFANCNNLEIMGLRHVNSQKFHVSISNSSNATLSKLHMIAPSNSPNTDGIDIGSSTNITIQNCTMETGDDCIAIKGGTSNVQISEIACGPGHGISIGSLGEDGKHDQVEAININNCTFNGTQNGVRIKTWQGGSGFARNINFSNIIFTMSDNPVIIDQFYCPHKICSNETSAVKVSDVRYSGLTGTSSESKHPAISFRCSETVPCNNIVVDGVDIKSSDQTKSPYSVCLNAHGIARNATSPPLDCLKI</sequence>
<evidence type="ECO:0000256" key="7">
    <source>
        <dbReference type="ARBA" id="ARBA00023316"/>
    </source>
</evidence>
<dbReference type="InterPro" id="IPR011050">
    <property type="entry name" value="Pectin_lyase_fold/virulence"/>
</dbReference>
<name>A0AAD4IPY8_PERFH</name>
<organism evidence="10 11">
    <name type="scientific">Perilla frutescens var. hirtella</name>
    <name type="common">Perilla citriodora</name>
    <name type="synonym">Perilla setoyensis</name>
    <dbReference type="NCBI Taxonomy" id="608512"/>
    <lineage>
        <taxon>Eukaryota</taxon>
        <taxon>Viridiplantae</taxon>
        <taxon>Streptophyta</taxon>
        <taxon>Embryophyta</taxon>
        <taxon>Tracheophyta</taxon>
        <taxon>Spermatophyta</taxon>
        <taxon>Magnoliopsida</taxon>
        <taxon>eudicotyledons</taxon>
        <taxon>Gunneridae</taxon>
        <taxon>Pentapetalae</taxon>
        <taxon>asterids</taxon>
        <taxon>lamiids</taxon>
        <taxon>Lamiales</taxon>
        <taxon>Lamiaceae</taxon>
        <taxon>Nepetoideae</taxon>
        <taxon>Elsholtzieae</taxon>
        <taxon>Perilla</taxon>
    </lineage>
</organism>
<accession>A0AAD4IPY8</accession>
<dbReference type="GO" id="GO:0004650">
    <property type="term" value="F:polygalacturonase activity"/>
    <property type="evidence" value="ECO:0007669"/>
    <property type="project" value="InterPro"/>
</dbReference>
<dbReference type="InterPro" id="IPR012334">
    <property type="entry name" value="Pectin_lyas_fold"/>
</dbReference>
<dbReference type="InterPro" id="IPR006626">
    <property type="entry name" value="PbH1"/>
</dbReference>
<evidence type="ECO:0000313" key="10">
    <source>
        <dbReference type="EMBL" id="KAH6756644.1"/>
    </source>
</evidence>
<keyword evidence="5 9" id="KW-0378">Hydrolase</keyword>
<comment type="caution">
    <text evidence="10">The sequence shown here is derived from an EMBL/GenBank/DDBJ whole genome shotgun (WGS) entry which is preliminary data.</text>
</comment>
<dbReference type="EMBL" id="SDAM02029545">
    <property type="protein sequence ID" value="KAH6756644.1"/>
    <property type="molecule type" value="Genomic_DNA"/>
</dbReference>
<evidence type="ECO:0000256" key="2">
    <source>
        <dbReference type="ARBA" id="ARBA00008834"/>
    </source>
</evidence>
<evidence type="ECO:0000256" key="9">
    <source>
        <dbReference type="RuleBase" id="RU361169"/>
    </source>
</evidence>
<dbReference type="PANTHER" id="PTHR31375">
    <property type="match status" value="1"/>
</dbReference>
<evidence type="ECO:0008006" key="12">
    <source>
        <dbReference type="Google" id="ProtNLM"/>
    </source>
</evidence>
<evidence type="ECO:0000256" key="4">
    <source>
        <dbReference type="ARBA" id="ARBA00022525"/>
    </source>
</evidence>
<dbReference type="InterPro" id="IPR000743">
    <property type="entry name" value="Glyco_hydro_28"/>
</dbReference>
<keyword evidence="3" id="KW-0134">Cell wall</keyword>
<keyword evidence="4" id="KW-0964">Secreted</keyword>
<evidence type="ECO:0000313" key="11">
    <source>
        <dbReference type="Proteomes" id="UP001190926"/>
    </source>
</evidence>
<feature type="active site" evidence="8">
    <location>
        <position position="191"/>
    </location>
</feature>
<evidence type="ECO:0000256" key="3">
    <source>
        <dbReference type="ARBA" id="ARBA00022512"/>
    </source>
</evidence>
<comment type="subcellular location">
    <subcellularLocation>
        <location evidence="1">Secreted</location>
        <location evidence="1">Cell wall</location>
    </subcellularLocation>
</comment>
<comment type="similarity">
    <text evidence="2 9">Belongs to the glycosyl hydrolase 28 family.</text>
</comment>
<dbReference type="GO" id="GO:0005975">
    <property type="term" value="P:carbohydrate metabolic process"/>
    <property type="evidence" value="ECO:0007669"/>
    <property type="project" value="InterPro"/>
</dbReference>
<dbReference type="SUPFAM" id="SSF51126">
    <property type="entry name" value="Pectin lyase-like"/>
    <property type="match status" value="1"/>
</dbReference>
<dbReference type="Proteomes" id="UP001190926">
    <property type="component" value="Unassembled WGS sequence"/>
</dbReference>
<dbReference type="GO" id="GO:0071555">
    <property type="term" value="P:cell wall organization"/>
    <property type="evidence" value="ECO:0007669"/>
    <property type="project" value="UniProtKB-KW"/>
</dbReference>
<evidence type="ECO:0000256" key="5">
    <source>
        <dbReference type="ARBA" id="ARBA00022801"/>
    </source>
</evidence>
<keyword evidence="11" id="KW-1185">Reference proteome</keyword>
<proteinExistence type="inferred from homology"/>
<keyword evidence="6 9" id="KW-0326">Glycosidase</keyword>
<evidence type="ECO:0000256" key="8">
    <source>
        <dbReference type="PROSITE-ProRule" id="PRU10052"/>
    </source>
</evidence>
<evidence type="ECO:0000256" key="1">
    <source>
        <dbReference type="ARBA" id="ARBA00004191"/>
    </source>
</evidence>